<keyword evidence="1" id="KW-0808">Transferase</keyword>
<gene>
    <name evidence="1" type="ORF">QYE77_06335</name>
</gene>
<organism evidence="1 2">
    <name type="scientific">Thermanaerothrix solaris</name>
    <dbReference type="NCBI Taxonomy" id="3058434"/>
    <lineage>
        <taxon>Bacteria</taxon>
        <taxon>Bacillati</taxon>
        <taxon>Chloroflexota</taxon>
        <taxon>Anaerolineae</taxon>
        <taxon>Anaerolineales</taxon>
        <taxon>Anaerolineaceae</taxon>
        <taxon>Thermanaerothrix</taxon>
    </lineage>
</organism>
<proteinExistence type="predicted"/>
<dbReference type="RefSeq" id="WP_315624532.1">
    <property type="nucleotide sequence ID" value="NZ_JAUHMF010000001.1"/>
</dbReference>
<comment type="caution">
    <text evidence="1">The sequence shown here is derived from an EMBL/GenBank/DDBJ whole genome shotgun (WGS) entry which is preliminary data.</text>
</comment>
<keyword evidence="2" id="KW-1185">Reference proteome</keyword>
<keyword evidence="1" id="KW-0328">Glycosyltransferase</keyword>
<dbReference type="Pfam" id="PF13692">
    <property type="entry name" value="Glyco_trans_1_4"/>
    <property type="match status" value="1"/>
</dbReference>
<protein>
    <submittedName>
        <fullName evidence="1">Glycosyltransferase</fullName>
        <ecNumber evidence="1">2.4.-.-</ecNumber>
    </submittedName>
</protein>
<evidence type="ECO:0000313" key="1">
    <source>
        <dbReference type="EMBL" id="MDT8897880.1"/>
    </source>
</evidence>
<reference evidence="1 2" key="1">
    <citation type="submission" date="2023-07" db="EMBL/GenBank/DDBJ databases">
        <title>Novel species of Thermanaerothrix with wide hydrolytic capabilities.</title>
        <authorList>
            <person name="Zayulina K.S."/>
            <person name="Podosokorskaya O.A."/>
            <person name="Elcheninov A.G."/>
        </authorList>
    </citation>
    <scope>NUCLEOTIDE SEQUENCE [LARGE SCALE GENOMIC DNA]</scope>
    <source>
        <strain evidence="1 2">4228-RoL</strain>
    </source>
</reference>
<sequence>MPVEKMKSLLSQKLRAGWDLARHVTPEPVKKIIRKIINLTERKIIAEHQAHLKVILEQESQTSNRPIIVFPPSLDWQVQLFQRPQQLALALARQGALVFYLQPHPNRHQPPFQVIAPGLYLCNINVRVFEIIEQPFIYLLTWNSDYARAFRNPRIIYDFVDEIDVFYGDRKKIAEGHHFLLKNARVVLATAKRLVDQVFSIRPDVIYCPNGVVYEHFDRSEEHLMPPEDIGHLMTEGKPIIGYYGALARWFDYRLVKEIAKLRPEYTFVLIGPDYDGTLQSAGLEEYRNIHWLGVKPYEELPHYLACFDVATIPFIVNDITHAVSPLKLFEYMAGGKPIVITPMQESMGYPGVLVGDTPQSFAEQLDRALELKYQPEYIRLLKRTAYQNTWDARAKVILNTLF</sequence>
<dbReference type="Proteomes" id="UP001254165">
    <property type="component" value="Unassembled WGS sequence"/>
</dbReference>
<accession>A0ABU3NNE7</accession>
<keyword evidence="1" id="KW-0418">Kinase</keyword>
<evidence type="ECO:0000313" key="2">
    <source>
        <dbReference type="Proteomes" id="UP001254165"/>
    </source>
</evidence>
<dbReference type="Gene3D" id="3.40.50.2000">
    <property type="entry name" value="Glycogen Phosphorylase B"/>
    <property type="match status" value="1"/>
</dbReference>
<dbReference type="EC" id="2.4.-.-" evidence="1"/>
<dbReference type="EMBL" id="JAUHMF010000001">
    <property type="protein sequence ID" value="MDT8897880.1"/>
    <property type="molecule type" value="Genomic_DNA"/>
</dbReference>
<dbReference type="GO" id="GO:0016757">
    <property type="term" value="F:glycosyltransferase activity"/>
    <property type="evidence" value="ECO:0007669"/>
    <property type="project" value="UniProtKB-KW"/>
</dbReference>
<name>A0ABU3NNE7_9CHLR</name>
<dbReference type="GO" id="GO:0016301">
    <property type="term" value="F:kinase activity"/>
    <property type="evidence" value="ECO:0007669"/>
    <property type="project" value="UniProtKB-KW"/>
</dbReference>
<dbReference type="SUPFAM" id="SSF53756">
    <property type="entry name" value="UDP-Glycosyltransferase/glycogen phosphorylase"/>
    <property type="match status" value="1"/>
</dbReference>